<keyword evidence="2" id="KW-0378">Hydrolase</keyword>
<feature type="domain" description="Glycosyl transferase family 25" evidence="1">
    <location>
        <begin position="111"/>
        <end position="145"/>
    </location>
</feature>
<name>A0A0F7SL35_PHARH</name>
<keyword evidence="2" id="KW-0808">Transferase</keyword>
<proteinExistence type="predicted"/>
<dbReference type="EMBL" id="LN483326">
    <property type="protein sequence ID" value="CDZ98154.1"/>
    <property type="molecule type" value="Genomic_DNA"/>
</dbReference>
<dbReference type="InterPro" id="IPR002654">
    <property type="entry name" value="Glyco_trans_25"/>
</dbReference>
<evidence type="ECO:0000313" key="2">
    <source>
        <dbReference type="EMBL" id="CDZ98154.1"/>
    </source>
</evidence>
<reference evidence="2" key="1">
    <citation type="submission" date="2014-08" db="EMBL/GenBank/DDBJ databases">
        <authorList>
            <person name="Sharma Rahul"/>
            <person name="Thines Marco"/>
        </authorList>
    </citation>
    <scope>NUCLEOTIDE SEQUENCE</scope>
</reference>
<accession>A0A0F7SL35</accession>
<dbReference type="Pfam" id="PF01755">
    <property type="entry name" value="Glyco_transf_25"/>
    <property type="match status" value="1"/>
</dbReference>
<dbReference type="AlphaFoldDB" id="A0A0F7SL35"/>
<sequence>MATRSDRKEHMDLIAQALELNFTYVEAVLKDSPVVHWIMDRMREEHVVKDRIREGADFTKEKSIADRLWGGKTWREYVLSSFDDKDTEFVVEGTNPDVMFNFPAWPPYAPLACYLSHLKTWHTALKNDDDDVLILEDDIDAEFSLVERWKEMTRSLADSEEGWDIIYLGWILGDERVNKPTFHPGLRKSNRPMATHAYSLSRRGLRRLNGHVHNLPNLFSQPVDHDLPFKFLTTNDSMGALQGYSATPPIIIPFVELGSDIGGGASENWGGLLADSTVERIAEFKGHPIPKKSQEDILKMWSIEDM</sequence>
<dbReference type="GO" id="GO:0016740">
    <property type="term" value="F:transferase activity"/>
    <property type="evidence" value="ECO:0007669"/>
    <property type="project" value="UniProtKB-KW"/>
</dbReference>
<dbReference type="GO" id="GO:0016787">
    <property type="term" value="F:hydrolase activity"/>
    <property type="evidence" value="ECO:0007669"/>
    <property type="project" value="UniProtKB-KW"/>
</dbReference>
<protein>
    <submittedName>
        <fullName evidence="2">Lysyl hydrolase/glycosyltransferase family 25</fullName>
    </submittedName>
</protein>
<organism evidence="2">
    <name type="scientific">Phaffia rhodozyma</name>
    <name type="common">Yeast</name>
    <name type="synonym">Xanthophyllomyces dendrorhous</name>
    <dbReference type="NCBI Taxonomy" id="264483"/>
    <lineage>
        <taxon>Eukaryota</taxon>
        <taxon>Fungi</taxon>
        <taxon>Dikarya</taxon>
        <taxon>Basidiomycota</taxon>
        <taxon>Agaricomycotina</taxon>
        <taxon>Tremellomycetes</taxon>
        <taxon>Cystofilobasidiales</taxon>
        <taxon>Mrakiaceae</taxon>
        <taxon>Phaffia</taxon>
    </lineage>
</organism>
<evidence type="ECO:0000259" key="1">
    <source>
        <dbReference type="Pfam" id="PF01755"/>
    </source>
</evidence>